<dbReference type="Proteomes" id="UP000237819">
    <property type="component" value="Unassembled WGS sequence"/>
</dbReference>
<dbReference type="InterPro" id="IPR000683">
    <property type="entry name" value="Gfo/Idh/MocA-like_OxRdtase_N"/>
</dbReference>
<dbReference type="InterPro" id="IPR036291">
    <property type="entry name" value="NAD(P)-bd_dom_sf"/>
</dbReference>
<dbReference type="Gene3D" id="3.30.360.10">
    <property type="entry name" value="Dihydrodipicolinate Reductase, domain 2"/>
    <property type="match status" value="1"/>
</dbReference>
<dbReference type="Pfam" id="PF01408">
    <property type="entry name" value="GFO_IDH_MocA"/>
    <property type="match status" value="1"/>
</dbReference>
<dbReference type="EMBL" id="PUHZ01000024">
    <property type="protein sequence ID" value="PQO43300.1"/>
    <property type="molecule type" value="Genomic_DNA"/>
</dbReference>
<feature type="domain" description="Gfo/Idh/MocA-like oxidoreductase N-terminal" evidence="1">
    <location>
        <begin position="59"/>
        <end position="162"/>
    </location>
</feature>
<name>A0A2S8GG80_9BACT</name>
<dbReference type="Gene3D" id="3.40.50.720">
    <property type="entry name" value="NAD(P)-binding Rossmann-like Domain"/>
    <property type="match status" value="1"/>
</dbReference>
<dbReference type="Pfam" id="PF19051">
    <property type="entry name" value="GFO_IDH_MocA_C2"/>
    <property type="match status" value="2"/>
</dbReference>
<comment type="caution">
    <text evidence="3">The sequence shown here is derived from an EMBL/GenBank/DDBJ whole genome shotgun (WGS) entry which is preliminary data.</text>
</comment>
<evidence type="ECO:0000259" key="1">
    <source>
        <dbReference type="Pfam" id="PF01408"/>
    </source>
</evidence>
<evidence type="ECO:0000259" key="2">
    <source>
        <dbReference type="Pfam" id="PF19051"/>
    </source>
</evidence>
<dbReference type="PANTHER" id="PTHR43818">
    <property type="entry name" value="BCDNA.GH03377"/>
    <property type="match status" value="1"/>
</dbReference>
<evidence type="ECO:0000313" key="4">
    <source>
        <dbReference type="Proteomes" id="UP000237819"/>
    </source>
</evidence>
<feature type="domain" description="Gfo/Idh/MocA-like oxidoreductase bacterial type C-terminal" evidence="2">
    <location>
        <begin position="205"/>
        <end position="273"/>
    </location>
</feature>
<dbReference type="OrthoDB" id="9788246at2"/>
<sequence>MKSGAIAAAGVAVPYYLTGDKVIADEQKSESANDRPLIGCIGTGSRWDAVGPNAMRLGDVVAVCDVDADHAAKGRQRSEAENKKKGRERKVDVVEDYRKILDRNDIEIVTIVTPDHWHSKIAIEAMKAGKDVYCEKPLTLTIDEGKKICKVAKETGRVFQVGTQQRSEMGQLFLKAIAMINEGRIGDIQKIHVAIGGSPTSGPIPVADVPKQLNWEMWLGQAPLVDYRFKPGGQWGNSRCHYEFRWWYEYSGGKMTDWGAHHVDIAQWGLDQQGIGGPLSLEPVMAKFPTPYADGMPTQDDRYNTPTEFHVRAMFPNDIEVSIRNECNELGFGNGIMFEGTKGRFMVNRGKLVGAPVEELKSNPLPEDAIQKVYKGMTPANGNAHMANFFECVKLRKDPISDVYSHHRAMTTCHLANIALRLDRTVKWDDKSEQIVGDDDANRWLAREARKGYEVTA</sequence>
<gene>
    <name evidence="3" type="ORF">C5Y93_24890</name>
</gene>
<dbReference type="AlphaFoldDB" id="A0A2S8GG80"/>
<dbReference type="SUPFAM" id="SSF55347">
    <property type="entry name" value="Glyceraldehyde-3-phosphate dehydrogenase-like, C-terminal domain"/>
    <property type="match status" value="1"/>
</dbReference>
<dbReference type="SUPFAM" id="SSF51735">
    <property type="entry name" value="NAD(P)-binding Rossmann-fold domains"/>
    <property type="match status" value="1"/>
</dbReference>
<dbReference type="InterPro" id="IPR043906">
    <property type="entry name" value="Gfo/Idh/MocA_OxRdtase_bact_C"/>
</dbReference>
<proteinExistence type="predicted"/>
<evidence type="ECO:0000313" key="3">
    <source>
        <dbReference type="EMBL" id="PQO43300.1"/>
    </source>
</evidence>
<dbReference type="GO" id="GO:0000166">
    <property type="term" value="F:nucleotide binding"/>
    <property type="evidence" value="ECO:0007669"/>
    <property type="project" value="InterPro"/>
</dbReference>
<feature type="domain" description="Gfo/Idh/MocA-like oxidoreductase bacterial type C-terminal" evidence="2">
    <location>
        <begin position="382"/>
        <end position="454"/>
    </location>
</feature>
<protein>
    <submittedName>
        <fullName evidence="3">Oxidoreductase</fullName>
    </submittedName>
</protein>
<organism evidence="3 4">
    <name type="scientific">Blastopirellula marina</name>
    <dbReference type="NCBI Taxonomy" id="124"/>
    <lineage>
        <taxon>Bacteria</taxon>
        <taxon>Pseudomonadati</taxon>
        <taxon>Planctomycetota</taxon>
        <taxon>Planctomycetia</taxon>
        <taxon>Pirellulales</taxon>
        <taxon>Pirellulaceae</taxon>
        <taxon>Blastopirellula</taxon>
    </lineage>
</organism>
<accession>A0A2S8GG80</accession>
<reference evidence="3 4" key="1">
    <citation type="submission" date="2018-02" db="EMBL/GenBank/DDBJ databases">
        <title>Comparative genomes isolates from brazilian mangrove.</title>
        <authorList>
            <person name="Araujo J.E."/>
            <person name="Taketani R.G."/>
            <person name="Silva M.C.P."/>
            <person name="Loureco M.V."/>
            <person name="Andreote F.D."/>
        </authorList>
    </citation>
    <scope>NUCLEOTIDE SEQUENCE [LARGE SCALE GENOMIC DNA]</scope>
    <source>
        <strain evidence="3 4">Nap-Phe MGV</strain>
    </source>
</reference>
<dbReference type="PANTHER" id="PTHR43818:SF5">
    <property type="entry name" value="OXIDOREDUCTASE FAMILY PROTEIN"/>
    <property type="match status" value="1"/>
</dbReference>
<dbReference type="InterPro" id="IPR050463">
    <property type="entry name" value="Gfo/Idh/MocA_oxidrdct_glycsds"/>
</dbReference>